<organism evidence="4">
    <name type="scientific">Gongylonema pulchrum</name>
    <dbReference type="NCBI Taxonomy" id="637853"/>
    <lineage>
        <taxon>Eukaryota</taxon>
        <taxon>Metazoa</taxon>
        <taxon>Ecdysozoa</taxon>
        <taxon>Nematoda</taxon>
        <taxon>Chromadorea</taxon>
        <taxon>Rhabditida</taxon>
        <taxon>Spirurina</taxon>
        <taxon>Spiruromorpha</taxon>
        <taxon>Spiruroidea</taxon>
        <taxon>Gongylonematidae</taxon>
        <taxon>Gongylonema</taxon>
    </lineage>
</organism>
<dbReference type="AlphaFoldDB" id="A0A183D2Z5"/>
<reference evidence="2 3" key="2">
    <citation type="submission" date="2018-11" db="EMBL/GenBank/DDBJ databases">
        <authorList>
            <consortium name="Pathogen Informatics"/>
        </authorList>
    </citation>
    <scope>NUCLEOTIDE SEQUENCE [LARGE SCALE GENOMIC DNA]</scope>
</reference>
<evidence type="ECO:0000313" key="2">
    <source>
        <dbReference type="EMBL" id="VDK37773.1"/>
    </source>
</evidence>
<accession>A0A183D2Z5</accession>
<gene>
    <name evidence="2" type="ORF">GPUH_LOCUS3086</name>
</gene>
<evidence type="ECO:0000313" key="3">
    <source>
        <dbReference type="Proteomes" id="UP000271098"/>
    </source>
</evidence>
<feature type="coiled-coil region" evidence="1">
    <location>
        <begin position="9"/>
        <end position="86"/>
    </location>
</feature>
<dbReference type="EMBL" id="UYRT01005032">
    <property type="protein sequence ID" value="VDK37773.1"/>
    <property type="molecule type" value="Genomic_DNA"/>
</dbReference>
<dbReference type="OrthoDB" id="2018427at2759"/>
<proteinExistence type="predicted"/>
<sequence>MTFLQIESNRKREAELQKLRKLLEESQLESEDAMNVLRKKHQDACLDYTEQIEQLQKKNSKIDRERQRLQHEVIELTATIDQLQKDKVPLFISRPVQNHVFPHIAEMDSSCKSGEG</sequence>
<evidence type="ECO:0000256" key="1">
    <source>
        <dbReference type="SAM" id="Coils"/>
    </source>
</evidence>
<name>A0A183D2Z5_9BILA</name>
<keyword evidence="3" id="KW-1185">Reference proteome</keyword>
<dbReference type="WBParaSite" id="GPUH_0000309101-mRNA-1">
    <property type="protein sequence ID" value="GPUH_0000309101-mRNA-1"/>
    <property type="gene ID" value="GPUH_0000309101"/>
</dbReference>
<protein>
    <submittedName>
        <fullName evidence="4">Myosin_tail_1 domain-containing protein</fullName>
    </submittedName>
</protein>
<keyword evidence="1" id="KW-0175">Coiled coil</keyword>
<dbReference type="Proteomes" id="UP000271098">
    <property type="component" value="Unassembled WGS sequence"/>
</dbReference>
<evidence type="ECO:0000313" key="4">
    <source>
        <dbReference type="WBParaSite" id="GPUH_0000309101-mRNA-1"/>
    </source>
</evidence>
<reference evidence="4" key="1">
    <citation type="submission" date="2016-06" db="UniProtKB">
        <authorList>
            <consortium name="WormBaseParasite"/>
        </authorList>
    </citation>
    <scope>IDENTIFICATION</scope>
</reference>